<sequence>MRRNLKAMAVSLVLGTLAASAHALTPGSGTWVKETNLFGLADAYTYVPKNTAPATIGKGRALMITLHGCGMTASGNVINKKYNWEDTAEKYGMVVVAPTVPSGTTATRTYSGCWDWFGANHSRSTRDEAIILKLVDAVKSRSGLDIDPDQIYITGLSAGGGLVVDLACVAPDYFAGVGINAGPALNTPGTAGVGSKSTRTAQQVANDCRAYAGSSYGSYLDKQITSVVNGSTDSVVDPTHDWTNRDGMKLAYGANTSAGTFTEVKSTGTLWKDNAGKIRVSYIEATGMGHAWPAGAGGSGGGLYVDYTHVNYPAYVTQFFFDNNLRVQRGDPKPVMTSCSASVASPTATAVTINGAATDNGSIASYSVSISGPTPSNDNAAGSGPSFSKQYTGLANGSYTATVKATDNVGGVSDAACSTSFQVGPIALVPPSDVTAPAASVTANEIVLNWTNISGATSYTVTRTGGAGTVVVSVPAASGTTTSHKATGLLEKTSYTFTVQSVGSGSTSALSALVTVTTKSAFTCTQTTASNYAHVQAGRAYTSGGYAYAKGSATKMGLYNMFYTSTLAETSAGYFDVGNCPK</sequence>
<dbReference type="GO" id="GO:0005576">
    <property type="term" value="C:extracellular region"/>
    <property type="evidence" value="ECO:0007669"/>
    <property type="project" value="InterPro"/>
</dbReference>
<dbReference type="InterPro" id="IPR013783">
    <property type="entry name" value="Ig-like_fold"/>
</dbReference>
<dbReference type="Pfam" id="PF10503">
    <property type="entry name" value="Esterase_PHB"/>
    <property type="match status" value="1"/>
</dbReference>
<dbReference type="PANTHER" id="PTHR43037">
    <property type="entry name" value="UNNAMED PRODUCT-RELATED"/>
    <property type="match status" value="1"/>
</dbReference>
<dbReference type="AlphaFoldDB" id="A0A4R3HXN6"/>
<name>A0A4R3HXN6_PAULE</name>
<dbReference type="InterPro" id="IPR010126">
    <property type="entry name" value="Esterase_phb"/>
</dbReference>
<comment type="caution">
    <text evidence="5">The sequence shown here is derived from an EMBL/GenBank/DDBJ whole genome shotgun (WGS) entry which is preliminary data.</text>
</comment>
<evidence type="ECO:0000313" key="6">
    <source>
        <dbReference type="Proteomes" id="UP000295382"/>
    </source>
</evidence>
<keyword evidence="1 3" id="KW-0732">Signal</keyword>
<dbReference type="InterPro" id="IPR050955">
    <property type="entry name" value="Plant_Biomass_Hydrol_Est"/>
</dbReference>
<evidence type="ECO:0000256" key="1">
    <source>
        <dbReference type="ARBA" id="ARBA00022729"/>
    </source>
</evidence>
<evidence type="ECO:0000256" key="3">
    <source>
        <dbReference type="SAM" id="SignalP"/>
    </source>
</evidence>
<dbReference type="SUPFAM" id="SSF49265">
    <property type="entry name" value="Fibronectin type III"/>
    <property type="match status" value="1"/>
</dbReference>
<dbReference type="EMBL" id="SLZQ01000004">
    <property type="protein sequence ID" value="TCS37383.1"/>
    <property type="molecule type" value="Genomic_DNA"/>
</dbReference>
<protein>
    <submittedName>
        <fullName evidence="5">Poly(Hydroxyalkanoate) depolymerase family esterase</fullName>
    </submittedName>
</protein>
<dbReference type="PANTHER" id="PTHR43037:SF5">
    <property type="entry name" value="FERULOYL ESTERASE"/>
    <property type="match status" value="1"/>
</dbReference>
<organism evidence="5 6">
    <name type="scientific">Paucimonas lemoignei</name>
    <name type="common">Pseudomonas lemoignei</name>
    <dbReference type="NCBI Taxonomy" id="29443"/>
    <lineage>
        <taxon>Bacteria</taxon>
        <taxon>Pseudomonadati</taxon>
        <taxon>Pseudomonadota</taxon>
        <taxon>Betaproteobacteria</taxon>
        <taxon>Burkholderiales</taxon>
        <taxon>Burkholderiaceae</taxon>
        <taxon>Paucimonas</taxon>
    </lineage>
</organism>
<dbReference type="NCBIfam" id="TIGR01840">
    <property type="entry name" value="esterase_phb"/>
    <property type="match status" value="1"/>
</dbReference>
<keyword evidence="6" id="KW-1185">Reference proteome</keyword>
<evidence type="ECO:0000259" key="4">
    <source>
        <dbReference type="PROSITE" id="PS50853"/>
    </source>
</evidence>
<evidence type="ECO:0000256" key="2">
    <source>
        <dbReference type="ARBA" id="ARBA00022801"/>
    </source>
</evidence>
<feature type="chain" id="PRO_5020186695" evidence="3">
    <location>
        <begin position="24"/>
        <end position="582"/>
    </location>
</feature>
<dbReference type="InterPro" id="IPR036116">
    <property type="entry name" value="FN3_sf"/>
</dbReference>
<dbReference type="Gene3D" id="2.60.40.10">
    <property type="entry name" value="Immunoglobulins"/>
    <property type="match status" value="2"/>
</dbReference>
<proteinExistence type="predicted"/>
<dbReference type="GO" id="GO:0016787">
    <property type="term" value="F:hydrolase activity"/>
    <property type="evidence" value="ECO:0007669"/>
    <property type="project" value="UniProtKB-KW"/>
</dbReference>
<feature type="signal peptide" evidence="3">
    <location>
        <begin position="1"/>
        <end position="23"/>
    </location>
</feature>
<dbReference type="InterPro" id="IPR003961">
    <property type="entry name" value="FN3_dom"/>
</dbReference>
<feature type="domain" description="Fibronectin type-III" evidence="4">
    <location>
        <begin position="430"/>
        <end position="521"/>
    </location>
</feature>
<reference evidence="5 6" key="1">
    <citation type="submission" date="2019-03" db="EMBL/GenBank/DDBJ databases">
        <title>Genomic Encyclopedia of Type Strains, Phase IV (KMG-IV): sequencing the most valuable type-strain genomes for metagenomic binning, comparative biology and taxonomic classification.</title>
        <authorList>
            <person name="Goeker M."/>
        </authorList>
    </citation>
    <scope>NUCLEOTIDE SEQUENCE [LARGE SCALE GENOMIC DNA]</scope>
    <source>
        <strain evidence="5 6">DSM 7445</strain>
    </source>
</reference>
<evidence type="ECO:0000313" key="5">
    <source>
        <dbReference type="EMBL" id="TCS37383.1"/>
    </source>
</evidence>
<accession>A0A4R3HXN6</accession>
<dbReference type="Proteomes" id="UP000295382">
    <property type="component" value="Unassembled WGS sequence"/>
</dbReference>
<keyword evidence="2" id="KW-0378">Hydrolase</keyword>
<gene>
    <name evidence="5" type="ORF">EDC30_104186</name>
</gene>
<dbReference type="Pfam" id="PF00041">
    <property type="entry name" value="fn3"/>
    <property type="match status" value="1"/>
</dbReference>
<dbReference type="SMART" id="SM00060">
    <property type="entry name" value="FN3"/>
    <property type="match status" value="2"/>
</dbReference>
<dbReference type="InterPro" id="IPR029058">
    <property type="entry name" value="AB_hydrolase_fold"/>
</dbReference>
<dbReference type="CDD" id="cd00063">
    <property type="entry name" value="FN3"/>
    <property type="match status" value="1"/>
</dbReference>
<dbReference type="SUPFAM" id="SSF53474">
    <property type="entry name" value="alpha/beta-Hydrolases"/>
    <property type="match status" value="2"/>
</dbReference>
<dbReference type="PROSITE" id="PS50853">
    <property type="entry name" value="FN3"/>
    <property type="match status" value="1"/>
</dbReference>
<dbReference type="Gene3D" id="3.40.50.1820">
    <property type="entry name" value="alpha/beta hydrolase"/>
    <property type="match status" value="1"/>
</dbReference>